<dbReference type="CDD" id="cd00130">
    <property type="entry name" value="PAS"/>
    <property type="match status" value="1"/>
</dbReference>
<dbReference type="PANTHER" id="PTHR43047:SF72">
    <property type="entry name" value="OSMOSENSING HISTIDINE PROTEIN KINASE SLN1"/>
    <property type="match status" value="1"/>
</dbReference>
<dbReference type="CDD" id="cd00082">
    <property type="entry name" value="HisKA"/>
    <property type="match status" value="1"/>
</dbReference>
<evidence type="ECO:0000313" key="11">
    <source>
        <dbReference type="EMBL" id="QEC75538.1"/>
    </source>
</evidence>
<dbReference type="Pfam" id="PF00512">
    <property type="entry name" value="HisKA"/>
    <property type="match status" value="1"/>
</dbReference>
<evidence type="ECO:0000256" key="2">
    <source>
        <dbReference type="ARBA" id="ARBA00012438"/>
    </source>
</evidence>
<evidence type="ECO:0000256" key="1">
    <source>
        <dbReference type="ARBA" id="ARBA00000085"/>
    </source>
</evidence>
<dbReference type="Gene3D" id="1.10.287.130">
    <property type="match status" value="1"/>
</dbReference>
<dbReference type="PRINTS" id="PR00344">
    <property type="entry name" value="BCTRLSENSOR"/>
</dbReference>
<evidence type="ECO:0000256" key="8">
    <source>
        <dbReference type="SAM" id="Coils"/>
    </source>
</evidence>
<accession>A0A5B8W008</accession>
<evidence type="ECO:0000313" key="12">
    <source>
        <dbReference type="Proteomes" id="UP000321362"/>
    </source>
</evidence>
<evidence type="ECO:0000256" key="7">
    <source>
        <dbReference type="ARBA" id="ARBA00023136"/>
    </source>
</evidence>
<dbReference type="SUPFAM" id="SSF47384">
    <property type="entry name" value="Homodimeric domain of signal transducing histidine kinase"/>
    <property type="match status" value="1"/>
</dbReference>
<keyword evidence="3" id="KW-0597">Phosphoprotein</keyword>
<dbReference type="InterPro" id="IPR000014">
    <property type="entry name" value="PAS"/>
</dbReference>
<proteinExistence type="predicted"/>
<evidence type="ECO:0000256" key="5">
    <source>
        <dbReference type="ARBA" id="ARBA00022777"/>
    </source>
</evidence>
<evidence type="ECO:0000256" key="4">
    <source>
        <dbReference type="ARBA" id="ARBA00022679"/>
    </source>
</evidence>
<dbReference type="InterPro" id="IPR005467">
    <property type="entry name" value="His_kinase_dom"/>
</dbReference>
<dbReference type="Proteomes" id="UP000321362">
    <property type="component" value="Chromosome"/>
</dbReference>
<keyword evidence="4" id="KW-0808">Transferase</keyword>
<dbReference type="FunFam" id="3.30.450.20:FF:000099">
    <property type="entry name" value="Sensory box sensor histidine kinase"/>
    <property type="match status" value="1"/>
</dbReference>
<evidence type="ECO:0000259" key="9">
    <source>
        <dbReference type="PROSITE" id="PS50109"/>
    </source>
</evidence>
<dbReference type="SMART" id="SM00086">
    <property type="entry name" value="PAC"/>
    <property type="match status" value="1"/>
</dbReference>
<dbReference type="SMART" id="SM00387">
    <property type="entry name" value="HATPase_c"/>
    <property type="match status" value="1"/>
</dbReference>
<evidence type="ECO:0000256" key="3">
    <source>
        <dbReference type="ARBA" id="ARBA00022553"/>
    </source>
</evidence>
<comment type="catalytic activity">
    <reaction evidence="1">
        <text>ATP + protein L-histidine = ADP + protein N-phospho-L-histidine.</text>
        <dbReference type="EC" id="2.7.13.3"/>
    </reaction>
</comment>
<dbReference type="InterPro" id="IPR035965">
    <property type="entry name" value="PAS-like_dom_sf"/>
</dbReference>
<dbReference type="Gene3D" id="3.30.450.20">
    <property type="entry name" value="PAS domain"/>
    <property type="match status" value="4"/>
</dbReference>
<dbReference type="GO" id="GO:0000155">
    <property type="term" value="F:phosphorelay sensor kinase activity"/>
    <property type="evidence" value="ECO:0007669"/>
    <property type="project" value="InterPro"/>
</dbReference>
<protein>
    <recommendedName>
        <fullName evidence="2">histidine kinase</fullName>
        <ecNumber evidence="2">2.7.13.3</ecNumber>
    </recommendedName>
</protein>
<dbReference type="FunFam" id="1.10.287.130:FF:000001">
    <property type="entry name" value="Two-component sensor histidine kinase"/>
    <property type="match status" value="1"/>
</dbReference>
<dbReference type="AlphaFoldDB" id="A0A5B8W008"/>
<dbReference type="InterPro" id="IPR004358">
    <property type="entry name" value="Sig_transdc_His_kin-like_C"/>
</dbReference>
<dbReference type="SMART" id="SM00091">
    <property type="entry name" value="PAS"/>
    <property type="match status" value="3"/>
</dbReference>
<dbReference type="KEGG" id="mgk:FSB76_06095"/>
<dbReference type="Pfam" id="PF02518">
    <property type="entry name" value="HATPase_c"/>
    <property type="match status" value="1"/>
</dbReference>
<dbReference type="InterPro" id="IPR013655">
    <property type="entry name" value="PAS_fold_3"/>
</dbReference>
<feature type="coiled-coil region" evidence="8">
    <location>
        <begin position="304"/>
        <end position="363"/>
    </location>
</feature>
<keyword evidence="5" id="KW-0418">Kinase</keyword>
<name>A0A5B8W008_9SPHI</name>
<reference evidence="11 12" key="1">
    <citation type="journal article" date="2013" name="J. Microbiol.">
        <title>Mucilaginibacter ginsenosidivorax sp. nov., with ginsenoside converting activity isolated from sediment.</title>
        <authorList>
            <person name="Kim J.K."/>
            <person name="Choi T.E."/>
            <person name="Liu Q.M."/>
            <person name="Park H.Y."/>
            <person name="Yi T.H."/>
            <person name="Yoon M.H."/>
            <person name="Kim S.C."/>
            <person name="Im W.T."/>
        </authorList>
    </citation>
    <scope>NUCLEOTIDE SEQUENCE [LARGE SCALE GENOMIC DNA]</scope>
    <source>
        <strain evidence="11 12">KHI28</strain>
    </source>
</reference>
<dbReference type="InterPro" id="IPR013656">
    <property type="entry name" value="PAS_4"/>
</dbReference>
<dbReference type="SUPFAM" id="SSF55874">
    <property type="entry name" value="ATPase domain of HSP90 chaperone/DNA topoisomerase II/histidine kinase"/>
    <property type="match status" value="1"/>
</dbReference>
<dbReference type="Pfam" id="PF08448">
    <property type="entry name" value="PAS_4"/>
    <property type="match status" value="2"/>
</dbReference>
<dbReference type="GO" id="GO:0009927">
    <property type="term" value="F:histidine phosphotransfer kinase activity"/>
    <property type="evidence" value="ECO:0007669"/>
    <property type="project" value="TreeGrafter"/>
</dbReference>
<keyword evidence="7" id="KW-0472">Membrane</keyword>
<dbReference type="PANTHER" id="PTHR43047">
    <property type="entry name" value="TWO-COMPONENT HISTIDINE PROTEIN KINASE"/>
    <property type="match status" value="1"/>
</dbReference>
<gene>
    <name evidence="11" type="ORF">FSB76_06095</name>
</gene>
<dbReference type="FunFam" id="3.30.565.10:FF:000006">
    <property type="entry name" value="Sensor histidine kinase WalK"/>
    <property type="match status" value="1"/>
</dbReference>
<evidence type="ECO:0000259" key="10">
    <source>
        <dbReference type="PROSITE" id="PS50112"/>
    </source>
</evidence>
<dbReference type="NCBIfam" id="TIGR00229">
    <property type="entry name" value="sensory_box"/>
    <property type="match status" value="1"/>
</dbReference>
<feature type="domain" description="Histidine kinase" evidence="9">
    <location>
        <begin position="626"/>
        <end position="839"/>
    </location>
</feature>
<dbReference type="InterPro" id="IPR003594">
    <property type="entry name" value="HATPase_dom"/>
</dbReference>
<dbReference type="Pfam" id="PF08447">
    <property type="entry name" value="PAS_3"/>
    <property type="match status" value="1"/>
</dbReference>
<dbReference type="EC" id="2.7.13.3" evidence="2"/>
<dbReference type="SUPFAM" id="SSF55785">
    <property type="entry name" value="PYP-like sensor domain (PAS domain)"/>
    <property type="match status" value="3"/>
</dbReference>
<sequence length="978" mass="112339">MALKHSSALPPEMLRVFETLPQPYLILSPALYMLTASNVYLQLTNKTRVGIEEQYLFDVFPKIPDWSSEEGGIALSLSKVLETLQPHQLPVMRFDIPVFDDQQRLEERYWKTSHTPVLDAEGEICYIIHHTEDVTRQVLAERALKDSLDKETQAAATAERLRRQIEKLFAEIPAQIAIVTGPDMVYEFINPRYKTELFPNREVLGKPLLYALPEVAGQPIWDILQHVYKTGETIAGNEINIPLADEPGGPVKEHYFNYVYQAVRNDDGEITSVLSFKYEITDLVLAQKRLEQNEAELLALNYGLANAHEEVQASNEELQSANEELHTTNEELFRAQQNIQLLNDELEERVQQRNIELFNAQAEAARERDRLKRFFMQVPTGICVLDGPEMVFELVNPSYQQLFPGRDILRKPIKEALPELNGTPIIDILKSVYYTGNTFEGKELLVPLARKAGGTIEDRYFNFIYQARYDAEGVVDGILVFVFELTETVLTRQKEKENEQRFRFLLNAMPQQVWTARPDGSLDYVNEVVCDDFGQSMDQILGRSLQEFIHPDDRQLSSKRWKAALQSGTEFMVEFRLKFHDEQYVWHLARALPLVENGQIRLWLGTNTNIEIQKNNEQKKDEFLSIASHELKTPLTSIKAFNQLMQRTADPQKLGNFVQKSASHVLRLEKLINDLLDVTRINAGKIEYTMEPFNFLEMLKDSIESVQQATTSHRIILEKADDVTYTGDRFRLEQVVNNLLSNAIKYSPEGEKVLVNCSVHADGSIIVSVEDFGIGIEEKNLMRLFDRYYRVDNTAMRFEGLGLGLFISAEILKRHNGSFWIESTPGKGSTFFFRLIPETLTKTVPIADSDTHYQDDTITIKLNQQHKRLDVDWIGFQNLESVQHGCLKMQDMLIKNNVSKVLNSNIHVLGNWSEASDWGNTEWFPDMEKAGLRYFAWVHSPSVFSQLSARKSIYTLKGKLAIEFFTDIKSAEEWIESK</sequence>
<dbReference type="InterPro" id="IPR001610">
    <property type="entry name" value="PAC"/>
</dbReference>
<keyword evidence="8" id="KW-0175">Coiled coil</keyword>
<dbReference type="GO" id="GO:0005886">
    <property type="term" value="C:plasma membrane"/>
    <property type="evidence" value="ECO:0007669"/>
    <property type="project" value="TreeGrafter"/>
</dbReference>
<keyword evidence="12" id="KW-1185">Reference proteome</keyword>
<dbReference type="PROSITE" id="PS50109">
    <property type="entry name" value="HIS_KIN"/>
    <property type="match status" value="1"/>
</dbReference>
<dbReference type="InterPro" id="IPR003661">
    <property type="entry name" value="HisK_dim/P_dom"/>
</dbReference>
<dbReference type="Gene3D" id="3.30.565.10">
    <property type="entry name" value="Histidine kinase-like ATPase, C-terminal domain"/>
    <property type="match status" value="1"/>
</dbReference>
<keyword evidence="6" id="KW-0902">Two-component regulatory system</keyword>
<evidence type="ECO:0000256" key="6">
    <source>
        <dbReference type="ARBA" id="ARBA00023012"/>
    </source>
</evidence>
<dbReference type="SMART" id="SM00388">
    <property type="entry name" value="HisKA"/>
    <property type="match status" value="1"/>
</dbReference>
<organism evidence="11 12">
    <name type="scientific">Mucilaginibacter ginsenosidivorax</name>
    <dbReference type="NCBI Taxonomy" id="862126"/>
    <lineage>
        <taxon>Bacteria</taxon>
        <taxon>Pseudomonadati</taxon>
        <taxon>Bacteroidota</taxon>
        <taxon>Sphingobacteriia</taxon>
        <taxon>Sphingobacteriales</taxon>
        <taxon>Sphingobacteriaceae</taxon>
        <taxon>Mucilaginibacter</taxon>
    </lineage>
</organism>
<dbReference type="EMBL" id="CP042437">
    <property type="protein sequence ID" value="QEC75538.1"/>
    <property type="molecule type" value="Genomic_DNA"/>
</dbReference>
<dbReference type="InterPro" id="IPR036890">
    <property type="entry name" value="HATPase_C_sf"/>
</dbReference>
<dbReference type="InterPro" id="IPR036097">
    <property type="entry name" value="HisK_dim/P_sf"/>
</dbReference>
<dbReference type="PROSITE" id="PS50112">
    <property type="entry name" value="PAS"/>
    <property type="match status" value="1"/>
</dbReference>
<feature type="domain" description="PAS" evidence="10">
    <location>
        <begin position="498"/>
        <end position="568"/>
    </location>
</feature>